<dbReference type="EMBL" id="CALOZG010000027">
    <property type="protein sequence ID" value="CAH4032193.1"/>
    <property type="molecule type" value="Genomic_DNA"/>
</dbReference>
<dbReference type="Proteomes" id="UP001152562">
    <property type="component" value="Unassembled WGS sequence"/>
</dbReference>
<evidence type="ECO:0000313" key="2">
    <source>
        <dbReference type="Proteomes" id="UP001152562"/>
    </source>
</evidence>
<evidence type="ECO:0000313" key="1">
    <source>
        <dbReference type="EMBL" id="CAH4032193.1"/>
    </source>
</evidence>
<name>A0A9P0TLM3_PIEBR</name>
<keyword evidence="2" id="KW-1185">Reference proteome</keyword>
<dbReference type="AlphaFoldDB" id="A0A9P0TLM3"/>
<sequence length="127" mass="14030">MANPKCRFIFLCEAAIQKTTLNRTSRSFRKGRKNAATGLQQAEREYNGPHWPAAIIVRRLRQTGPLIGCTHAPPAPPAPRNADLSRLLLRFDTTENALVTSSEQCGVDVFAVDFSKCSKTGFSLPRT</sequence>
<proteinExistence type="predicted"/>
<accession>A0A9P0TLM3</accession>
<reference evidence="1" key="1">
    <citation type="submission" date="2022-05" db="EMBL/GenBank/DDBJ databases">
        <authorList>
            <person name="Okamura Y."/>
        </authorList>
    </citation>
    <scope>NUCLEOTIDE SEQUENCE</scope>
</reference>
<gene>
    <name evidence="1" type="ORF">PIBRA_LOCUS8611</name>
</gene>
<organism evidence="1 2">
    <name type="scientific">Pieris brassicae</name>
    <name type="common">White butterfly</name>
    <name type="synonym">Large white butterfly</name>
    <dbReference type="NCBI Taxonomy" id="7116"/>
    <lineage>
        <taxon>Eukaryota</taxon>
        <taxon>Metazoa</taxon>
        <taxon>Ecdysozoa</taxon>
        <taxon>Arthropoda</taxon>
        <taxon>Hexapoda</taxon>
        <taxon>Insecta</taxon>
        <taxon>Pterygota</taxon>
        <taxon>Neoptera</taxon>
        <taxon>Endopterygota</taxon>
        <taxon>Lepidoptera</taxon>
        <taxon>Glossata</taxon>
        <taxon>Ditrysia</taxon>
        <taxon>Papilionoidea</taxon>
        <taxon>Pieridae</taxon>
        <taxon>Pierinae</taxon>
        <taxon>Pieris</taxon>
    </lineage>
</organism>
<protein>
    <submittedName>
        <fullName evidence="1">Uncharacterized protein</fullName>
    </submittedName>
</protein>
<comment type="caution">
    <text evidence="1">The sequence shown here is derived from an EMBL/GenBank/DDBJ whole genome shotgun (WGS) entry which is preliminary data.</text>
</comment>